<reference evidence="2 3" key="1">
    <citation type="submission" date="2016-06" db="EMBL/GenBank/DDBJ databases">
        <title>Genome sequencing of Cryobacterium arcticum PAMC 27867.</title>
        <authorList>
            <person name="Lee J."/>
            <person name="Kim O.-S."/>
        </authorList>
    </citation>
    <scope>NUCLEOTIDE SEQUENCE [LARGE SCALE GENOMIC DNA]</scope>
    <source>
        <strain evidence="2 3">PAMC 27867</strain>
    </source>
</reference>
<dbReference type="AlphaFoldDB" id="A0A1B1BI54"/>
<gene>
    <name evidence="2" type="ORF">PA27867_1250</name>
</gene>
<organism evidence="2 3">
    <name type="scientific">Cryobacterium arcticum</name>
    <dbReference type="NCBI Taxonomy" id="670052"/>
    <lineage>
        <taxon>Bacteria</taxon>
        <taxon>Bacillati</taxon>
        <taxon>Actinomycetota</taxon>
        <taxon>Actinomycetes</taxon>
        <taxon>Micrococcales</taxon>
        <taxon>Microbacteriaceae</taxon>
        <taxon>Cryobacterium</taxon>
    </lineage>
</organism>
<dbReference type="Pfam" id="PF00565">
    <property type="entry name" value="SNase"/>
    <property type="match status" value="1"/>
</dbReference>
<dbReference type="STRING" id="670052.PA27867_1250"/>
<dbReference type="EMBL" id="CP016282">
    <property type="protein sequence ID" value="ANP72214.1"/>
    <property type="molecule type" value="Genomic_DNA"/>
</dbReference>
<sequence length="91" mass="9828">MSDEAPECGAQQAADYLEEFLQSYGDADQLTLTFDAQADRTDRFGRSLAYVQVNDAAGTDVALALATRGLAEAWYPRGEPEPERYGGYAGA</sequence>
<evidence type="ECO:0000313" key="3">
    <source>
        <dbReference type="Proteomes" id="UP000092582"/>
    </source>
</evidence>
<protein>
    <recommendedName>
        <fullName evidence="1">TNase-like domain-containing protein</fullName>
    </recommendedName>
</protein>
<dbReference type="KEGG" id="cart:PA27867_1250"/>
<evidence type="ECO:0000313" key="2">
    <source>
        <dbReference type="EMBL" id="ANP72214.1"/>
    </source>
</evidence>
<accession>A0A1B1BI54</accession>
<feature type="domain" description="TNase-like" evidence="1">
    <location>
        <begin position="36"/>
        <end position="75"/>
    </location>
</feature>
<dbReference type="SUPFAM" id="SSF50199">
    <property type="entry name" value="Staphylococcal nuclease"/>
    <property type="match status" value="1"/>
</dbReference>
<dbReference type="InterPro" id="IPR016071">
    <property type="entry name" value="Staphylococal_nuclease_OB-fold"/>
</dbReference>
<name>A0A1B1BI54_9MICO</name>
<dbReference type="Proteomes" id="UP000092582">
    <property type="component" value="Chromosome 1"/>
</dbReference>
<proteinExistence type="predicted"/>
<dbReference type="Gene3D" id="2.40.50.90">
    <property type="match status" value="1"/>
</dbReference>
<dbReference type="InterPro" id="IPR035437">
    <property type="entry name" value="SNase_OB-fold_sf"/>
</dbReference>
<evidence type="ECO:0000259" key="1">
    <source>
        <dbReference type="Pfam" id="PF00565"/>
    </source>
</evidence>
<keyword evidence="3" id="KW-1185">Reference proteome</keyword>